<dbReference type="OrthoDB" id="9799122at2"/>
<dbReference type="Pfam" id="PF01323">
    <property type="entry name" value="DSBA"/>
    <property type="match status" value="1"/>
</dbReference>
<evidence type="ECO:0000313" key="2">
    <source>
        <dbReference type="EMBL" id="RAU82800.1"/>
    </source>
</evidence>
<dbReference type="PANTHER" id="PTHR13887">
    <property type="entry name" value="GLUTATHIONE S-TRANSFERASE KAPPA"/>
    <property type="match status" value="1"/>
</dbReference>
<evidence type="ECO:0000313" key="3">
    <source>
        <dbReference type="Proteomes" id="UP000251692"/>
    </source>
</evidence>
<dbReference type="AlphaFoldDB" id="A0A364REN4"/>
<dbReference type="Gene3D" id="3.40.30.10">
    <property type="entry name" value="Glutaredoxin"/>
    <property type="match status" value="1"/>
</dbReference>
<dbReference type="InterPro" id="IPR001853">
    <property type="entry name" value="DSBA-like_thioredoxin_dom"/>
</dbReference>
<dbReference type="Proteomes" id="UP000251692">
    <property type="component" value="Unassembled WGS sequence"/>
</dbReference>
<comment type="caution">
    <text evidence="2">The sequence shown here is derived from an EMBL/GenBank/DDBJ whole genome shotgun (WGS) entry which is preliminary data.</text>
</comment>
<keyword evidence="3" id="KW-1185">Reference proteome</keyword>
<proteinExistence type="predicted"/>
<reference evidence="2 3" key="2">
    <citation type="submission" date="2018-07" db="EMBL/GenBank/DDBJ databases">
        <title>Pontibacter sp. 2b14 genomic sequence and assembly.</title>
        <authorList>
            <person name="Du Z.-J."/>
        </authorList>
    </citation>
    <scope>NUCLEOTIDE SEQUENCE [LARGE SCALE GENOMIC DNA]</scope>
    <source>
        <strain evidence="2 3">2b14</strain>
    </source>
</reference>
<feature type="domain" description="DSBA-like thioredoxin" evidence="1">
    <location>
        <begin position="3"/>
        <end position="205"/>
    </location>
</feature>
<reference evidence="2 3" key="1">
    <citation type="submission" date="2018-06" db="EMBL/GenBank/DDBJ databases">
        <authorList>
            <person name="Liu Z.-W."/>
        </authorList>
    </citation>
    <scope>NUCLEOTIDE SEQUENCE [LARGE SCALE GENOMIC DNA]</scope>
    <source>
        <strain evidence="2 3">2b14</strain>
    </source>
</reference>
<sequence length="214" mass="24280">MKIDIWSDIMCPFCYIGKRKFEMALEQFAHKNEVQVEWHSYQLQPDLQHEPGKDTYTSLSESKGISKQRAKEMIGHVTEMAKAEGLVYNFDNVQPANTFDAHRLTHLAASHGVQNEAEEQLFIAHFTEGKNIQDHETLVEIGVKAGLEAQDIRTMLASDTYTYEVKLDIQDAGNMGVSGVPFFVIDRKYGISGAQPTELFLNALQQAWQEQEVK</sequence>
<evidence type="ECO:0000259" key="1">
    <source>
        <dbReference type="Pfam" id="PF01323"/>
    </source>
</evidence>
<name>A0A364REN4_9BACT</name>
<dbReference type="InterPro" id="IPR036249">
    <property type="entry name" value="Thioredoxin-like_sf"/>
</dbReference>
<dbReference type="EMBL" id="QMDV01000002">
    <property type="protein sequence ID" value="RAU82800.1"/>
    <property type="molecule type" value="Genomic_DNA"/>
</dbReference>
<organism evidence="2 3">
    <name type="scientific">Pontibacter arcticus</name>
    <dbReference type="NCBI Taxonomy" id="2080288"/>
    <lineage>
        <taxon>Bacteria</taxon>
        <taxon>Pseudomonadati</taxon>
        <taxon>Bacteroidota</taxon>
        <taxon>Cytophagia</taxon>
        <taxon>Cytophagales</taxon>
        <taxon>Hymenobacteraceae</taxon>
        <taxon>Pontibacter</taxon>
    </lineage>
</organism>
<accession>A0A364REN4</accession>
<gene>
    <name evidence="2" type="ORF">DP923_05985</name>
</gene>
<dbReference type="CDD" id="cd03024">
    <property type="entry name" value="DsbA_FrnE"/>
    <property type="match status" value="1"/>
</dbReference>
<protein>
    <submittedName>
        <fullName evidence="2">DsbA family oxidoreductase</fullName>
    </submittedName>
</protein>
<dbReference type="PANTHER" id="PTHR13887:SF41">
    <property type="entry name" value="THIOREDOXIN SUPERFAMILY PROTEIN"/>
    <property type="match status" value="1"/>
</dbReference>
<dbReference type="SUPFAM" id="SSF52833">
    <property type="entry name" value="Thioredoxin-like"/>
    <property type="match status" value="1"/>
</dbReference>
<dbReference type="GO" id="GO:0016491">
    <property type="term" value="F:oxidoreductase activity"/>
    <property type="evidence" value="ECO:0007669"/>
    <property type="project" value="InterPro"/>
</dbReference>
<dbReference type="RefSeq" id="WP_112304949.1">
    <property type="nucleotide sequence ID" value="NZ_QMDV01000002.1"/>
</dbReference>